<dbReference type="EMBL" id="JACHJP010000004">
    <property type="protein sequence ID" value="MBB4916883.1"/>
    <property type="molecule type" value="Genomic_DNA"/>
</dbReference>
<keyword evidence="2" id="KW-1185">Reference proteome</keyword>
<name>A0A7W7QNS9_9ACTN</name>
<proteinExistence type="predicted"/>
<dbReference type="RefSeq" id="WP_184716707.1">
    <property type="nucleotide sequence ID" value="NZ_JACHJP010000004.1"/>
</dbReference>
<dbReference type="Proteomes" id="UP000552644">
    <property type="component" value="Unassembled WGS sequence"/>
</dbReference>
<evidence type="ECO:0000313" key="1">
    <source>
        <dbReference type="EMBL" id="MBB4916883.1"/>
    </source>
</evidence>
<evidence type="ECO:0000313" key="2">
    <source>
        <dbReference type="Proteomes" id="UP000552644"/>
    </source>
</evidence>
<protein>
    <submittedName>
        <fullName evidence="1">Uncharacterized protein</fullName>
    </submittedName>
</protein>
<sequence>MTEALFHSYRLPDTLRTTSEKVRNRIANWEIDAFLKASEHDLIETLVSEGTVDCPRLLRDQAWMLDIAETDEEHRSFGETVVRGVPMLTLVVPFTGEAEVFWCQPSVWTSVLPRVASLGTTELRVTVAGNFTDAAQAQIQFERELDLIDTYLEWCRQDIDQHNEGLRSAVSGWVSARRQQLLAMRNLQAEIGFPIRRRPDADTYSVPVTRKTIAPRRPPASGNEPFAPEPVLAETDYEAALEILDAQRNALERTPSVAAGMDEESIRDLLLINLNAQFKGTAAGEVFNGAGKTDILVRERDRNVFIGECKVWKGPKTVRDALTQLFGYLVWRDTKAALLVFIRTKNVSVTVKTAIEQIEAHPNYKRRGTHDTDGRIDFVMHANGDPDREIKLAFLPFALPSDAVSRFAKAETTD</sequence>
<reference evidence="1 2" key="1">
    <citation type="submission" date="2020-08" db="EMBL/GenBank/DDBJ databases">
        <title>Genomic Encyclopedia of Type Strains, Phase III (KMG-III): the genomes of soil and plant-associated and newly described type strains.</title>
        <authorList>
            <person name="Whitman W."/>
        </authorList>
    </citation>
    <scope>NUCLEOTIDE SEQUENCE [LARGE SCALE GENOMIC DNA]</scope>
    <source>
        <strain evidence="1 2">CECT 8840</strain>
    </source>
</reference>
<organism evidence="1 2">
    <name type="scientific">Streptosporangium saharense</name>
    <dbReference type="NCBI Taxonomy" id="1706840"/>
    <lineage>
        <taxon>Bacteria</taxon>
        <taxon>Bacillati</taxon>
        <taxon>Actinomycetota</taxon>
        <taxon>Actinomycetes</taxon>
        <taxon>Streptosporangiales</taxon>
        <taxon>Streptosporangiaceae</taxon>
        <taxon>Streptosporangium</taxon>
    </lineage>
</organism>
<dbReference type="AlphaFoldDB" id="A0A7W7QNS9"/>
<accession>A0A7W7QNS9</accession>
<gene>
    <name evidence="1" type="ORF">FHS44_003991</name>
</gene>
<comment type="caution">
    <text evidence="1">The sequence shown here is derived from an EMBL/GenBank/DDBJ whole genome shotgun (WGS) entry which is preliminary data.</text>
</comment>